<dbReference type="AlphaFoldDB" id="A0AAW1JCS4"/>
<feature type="region of interest" description="Disordered" evidence="1">
    <location>
        <begin position="79"/>
        <end position="124"/>
    </location>
</feature>
<reference evidence="2 3" key="1">
    <citation type="journal article" date="2024" name="BMC Genomics">
        <title>De novo assembly and annotation of Popillia japonica's genome with initial clues to its potential as an invasive pest.</title>
        <authorList>
            <person name="Cucini C."/>
            <person name="Boschi S."/>
            <person name="Funari R."/>
            <person name="Cardaioli E."/>
            <person name="Iannotti N."/>
            <person name="Marturano G."/>
            <person name="Paoli F."/>
            <person name="Bruttini M."/>
            <person name="Carapelli A."/>
            <person name="Frati F."/>
            <person name="Nardi F."/>
        </authorList>
    </citation>
    <scope>NUCLEOTIDE SEQUENCE [LARGE SCALE GENOMIC DNA]</scope>
    <source>
        <strain evidence="2">DMR45628</strain>
    </source>
</reference>
<feature type="compositionally biased region" description="Polar residues" evidence="1">
    <location>
        <begin position="1"/>
        <end position="27"/>
    </location>
</feature>
<protein>
    <submittedName>
        <fullName evidence="2">Uncharacterized protein</fullName>
    </submittedName>
</protein>
<dbReference type="InterPro" id="IPR039267">
    <property type="entry name" value="Lsm11"/>
</dbReference>
<gene>
    <name evidence="2" type="ORF">QE152_g31062</name>
</gene>
<dbReference type="GO" id="GO:0006398">
    <property type="term" value="P:mRNA 3'-end processing by stem-loop binding and cleavage"/>
    <property type="evidence" value="ECO:0007669"/>
    <property type="project" value="TreeGrafter"/>
</dbReference>
<dbReference type="GO" id="GO:0005683">
    <property type="term" value="C:U7 snRNP"/>
    <property type="evidence" value="ECO:0007669"/>
    <property type="project" value="TreeGrafter"/>
</dbReference>
<dbReference type="PANTHER" id="PTHR21415">
    <property type="entry name" value="U7 SNRNA-ASSOCIATED SM-LIKE PROTEIN LSM11"/>
    <property type="match status" value="1"/>
</dbReference>
<evidence type="ECO:0000313" key="2">
    <source>
        <dbReference type="EMBL" id="KAK9700739.1"/>
    </source>
</evidence>
<feature type="region of interest" description="Disordered" evidence="1">
    <location>
        <begin position="1"/>
        <end position="34"/>
    </location>
</feature>
<proteinExistence type="predicted"/>
<accession>A0AAW1JCS4</accession>
<dbReference type="EMBL" id="JASPKY010000431">
    <property type="protein sequence ID" value="KAK9700739.1"/>
    <property type="molecule type" value="Genomic_DNA"/>
</dbReference>
<dbReference type="Proteomes" id="UP001458880">
    <property type="component" value="Unassembled WGS sequence"/>
</dbReference>
<dbReference type="PANTHER" id="PTHR21415:SF1">
    <property type="entry name" value="U7 SNRNA-ASSOCIATED SM-LIKE PROTEIN LSM11"/>
    <property type="match status" value="1"/>
</dbReference>
<comment type="caution">
    <text evidence="2">The sequence shown here is derived from an EMBL/GenBank/DDBJ whole genome shotgun (WGS) entry which is preliminary data.</text>
</comment>
<organism evidence="2 3">
    <name type="scientific">Popillia japonica</name>
    <name type="common">Japanese beetle</name>
    <dbReference type="NCBI Taxonomy" id="7064"/>
    <lineage>
        <taxon>Eukaryota</taxon>
        <taxon>Metazoa</taxon>
        <taxon>Ecdysozoa</taxon>
        <taxon>Arthropoda</taxon>
        <taxon>Hexapoda</taxon>
        <taxon>Insecta</taxon>
        <taxon>Pterygota</taxon>
        <taxon>Neoptera</taxon>
        <taxon>Endopterygota</taxon>
        <taxon>Coleoptera</taxon>
        <taxon>Polyphaga</taxon>
        <taxon>Scarabaeiformia</taxon>
        <taxon>Scarabaeidae</taxon>
        <taxon>Rutelinae</taxon>
        <taxon>Popillia</taxon>
    </lineage>
</organism>
<dbReference type="GO" id="GO:0071209">
    <property type="term" value="F:U7 snRNA binding"/>
    <property type="evidence" value="ECO:0007669"/>
    <property type="project" value="InterPro"/>
</dbReference>
<name>A0AAW1JCS4_POPJA</name>
<sequence>MSPQIRRQINSSNMADNVSKVGGTSNTNKDDTKSAVYDSALDFYSDKFDPLKALYTPDLKPPVVDARLYDNLSLYESARKQTSADADGGKTKSQQKSKQSKQSDEAPFERNWLPHQLPVPGTRKKRRDVLLRMETISGPLSMLKKCIDQKLMVKVSFFDVHINPAKQQLDKTAVKVV</sequence>
<evidence type="ECO:0000256" key="1">
    <source>
        <dbReference type="SAM" id="MobiDB-lite"/>
    </source>
</evidence>
<evidence type="ECO:0000313" key="3">
    <source>
        <dbReference type="Proteomes" id="UP001458880"/>
    </source>
</evidence>
<keyword evidence="3" id="KW-1185">Reference proteome</keyword>